<evidence type="ECO:0000256" key="1">
    <source>
        <dbReference type="SAM" id="MobiDB-lite"/>
    </source>
</evidence>
<feature type="region of interest" description="Disordered" evidence="1">
    <location>
        <begin position="1"/>
        <end position="25"/>
    </location>
</feature>
<evidence type="ECO:0000313" key="2">
    <source>
        <dbReference type="Proteomes" id="UP000695022"/>
    </source>
</evidence>
<organism evidence="2 3">
    <name type="scientific">Priapulus caudatus</name>
    <name type="common">Priapulid worm</name>
    <dbReference type="NCBI Taxonomy" id="37621"/>
    <lineage>
        <taxon>Eukaryota</taxon>
        <taxon>Metazoa</taxon>
        <taxon>Ecdysozoa</taxon>
        <taxon>Scalidophora</taxon>
        <taxon>Priapulida</taxon>
        <taxon>Priapulimorpha</taxon>
        <taxon>Priapulimorphida</taxon>
        <taxon>Priapulidae</taxon>
        <taxon>Priapulus</taxon>
    </lineage>
</organism>
<evidence type="ECO:0000313" key="3">
    <source>
        <dbReference type="RefSeq" id="XP_014667143.1"/>
    </source>
</evidence>
<dbReference type="RefSeq" id="XP_014667143.1">
    <property type="nucleotide sequence ID" value="XM_014811657.1"/>
</dbReference>
<dbReference type="Proteomes" id="UP000695022">
    <property type="component" value="Unplaced"/>
</dbReference>
<feature type="region of interest" description="Disordered" evidence="1">
    <location>
        <begin position="50"/>
        <end position="83"/>
    </location>
</feature>
<protein>
    <submittedName>
        <fullName evidence="3">Uncharacterized protein LOC106808803</fullName>
    </submittedName>
</protein>
<accession>A0ABM1E4M2</accession>
<name>A0ABM1E4M2_PRICU</name>
<sequence>MWVQLVRKPAKSSSSEDVSEPVEMKYVPHDEVERVGTKRRRNMEQVQMVMSDAGSGSGFDNPQTDDPMMQEAVPSSEDDNDDDEDCVYADCATRLAKPRQFMKPATMVDTTQRVKFEADTKLTRSQAVGDARHKVEKDEYGNTELHSVILSRRLDEVKSVVNKLHQVKDFAAVNARNWSAQLRNNLIRYDTTSAFKGIGKIKPLKTLQKTPKFAAVLCRKSLEQHIRRVNYEVKIWKRAHIAEPDIPDVKGDHGWEVKDGKLEPLWYTGDVLPQQLINIAVEPLESDDDVDSDDSETVYQLSELTDVLDQFSGQSSGESTDSDLD</sequence>
<keyword evidence="2" id="KW-1185">Reference proteome</keyword>
<proteinExistence type="predicted"/>
<reference evidence="3" key="1">
    <citation type="submission" date="2025-08" db="UniProtKB">
        <authorList>
            <consortium name="RefSeq"/>
        </authorList>
    </citation>
    <scope>IDENTIFICATION</scope>
</reference>
<gene>
    <name evidence="3" type="primary">LOC106808803</name>
</gene>
<dbReference type="GeneID" id="106808803"/>